<feature type="region of interest" description="Disordered" evidence="1">
    <location>
        <begin position="10"/>
        <end position="47"/>
    </location>
</feature>
<protein>
    <submittedName>
        <fullName evidence="2">Uncharacterized protein</fullName>
    </submittedName>
</protein>
<dbReference type="AlphaFoldDB" id="A0A0S2DJ43"/>
<sequence>MDFDVWRYRRALPRAPPRGPRRGASSTYTRSAGEGGRATREAGWAEN</sequence>
<dbReference type="Proteomes" id="UP000061569">
    <property type="component" value="Chromosome"/>
</dbReference>
<name>A0A0S2DJ43_LYSEN</name>
<proteinExistence type="predicted"/>
<dbReference type="KEGG" id="lez:GLE_3210"/>
<evidence type="ECO:0000313" key="3">
    <source>
        <dbReference type="Proteomes" id="UP000061569"/>
    </source>
</evidence>
<accession>A0A0S2DJ43</accession>
<evidence type="ECO:0000313" key="2">
    <source>
        <dbReference type="EMBL" id="ALN58556.1"/>
    </source>
</evidence>
<evidence type="ECO:0000256" key="1">
    <source>
        <dbReference type="SAM" id="MobiDB-lite"/>
    </source>
</evidence>
<organism evidence="2 3">
    <name type="scientific">Lysobacter enzymogenes</name>
    <dbReference type="NCBI Taxonomy" id="69"/>
    <lineage>
        <taxon>Bacteria</taxon>
        <taxon>Pseudomonadati</taxon>
        <taxon>Pseudomonadota</taxon>
        <taxon>Gammaproteobacteria</taxon>
        <taxon>Lysobacterales</taxon>
        <taxon>Lysobacteraceae</taxon>
        <taxon>Lysobacter</taxon>
    </lineage>
</organism>
<reference evidence="2 3" key="1">
    <citation type="submission" date="2015-11" db="EMBL/GenBank/DDBJ databases">
        <title>Genome sequences of Lysobacter enzymogenes strain C3 and Lysobacter antibioticus ATCC 29479.</title>
        <authorList>
            <person name="Kobayashi D.Y."/>
        </authorList>
    </citation>
    <scope>NUCLEOTIDE SEQUENCE [LARGE SCALE GENOMIC DNA]</scope>
    <source>
        <strain evidence="2 3">C3</strain>
    </source>
</reference>
<gene>
    <name evidence="2" type="ORF">GLE_3210</name>
</gene>
<dbReference type="PATRIC" id="fig|69.6.peg.3165"/>
<dbReference type="EMBL" id="CP013140">
    <property type="protein sequence ID" value="ALN58556.1"/>
    <property type="molecule type" value="Genomic_DNA"/>
</dbReference>